<accession>A0ABT9Y6W4</accession>
<dbReference type="RefSeq" id="WP_307223634.1">
    <property type="nucleotide sequence ID" value="NZ_CP116940.1"/>
</dbReference>
<proteinExistence type="predicted"/>
<dbReference type="SUPFAM" id="SSF53474">
    <property type="entry name" value="alpha/beta-Hydrolases"/>
    <property type="match status" value="1"/>
</dbReference>
<keyword evidence="1" id="KW-0732">Signal</keyword>
<feature type="chain" id="PRO_5045330528" evidence="1">
    <location>
        <begin position="20"/>
        <end position="302"/>
    </location>
</feature>
<dbReference type="Gene3D" id="3.40.50.1820">
    <property type="entry name" value="alpha/beta hydrolase"/>
    <property type="match status" value="1"/>
</dbReference>
<keyword evidence="3" id="KW-1185">Reference proteome</keyword>
<evidence type="ECO:0000256" key="1">
    <source>
        <dbReference type="SAM" id="SignalP"/>
    </source>
</evidence>
<dbReference type="EMBL" id="JAUSUE010000007">
    <property type="protein sequence ID" value="MDQ0203568.1"/>
    <property type="molecule type" value="Genomic_DNA"/>
</dbReference>
<reference evidence="2 3" key="1">
    <citation type="submission" date="2023-07" db="EMBL/GenBank/DDBJ databases">
        <title>Genomic Encyclopedia of Type Strains, Phase IV (KMG-IV): sequencing the most valuable type-strain genomes for metagenomic binning, comparative biology and taxonomic classification.</title>
        <authorList>
            <person name="Goeker M."/>
        </authorList>
    </citation>
    <scope>NUCLEOTIDE SEQUENCE [LARGE SCALE GENOMIC DNA]</scope>
    <source>
        <strain evidence="2 3">DSM 16980</strain>
    </source>
</reference>
<gene>
    <name evidence="2" type="ORF">J2S01_001284</name>
</gene>
<organism evidence="2 3">
    <name type="scientific">Pectinatus haikarae</name>
    <dbReference type="NCBI Taxonomy" id="349096"/>
    <lineage>
        <taxon>Bacteria</taxon>
        <taxon>Bacillati</taxon>
        <taxon>Bacillota</taxon>
        <taxon>Negativicutes</taxon>
        <taxon>Selenomonadales</taxon>
        <taxon>Selenomonadaceae</taxon>
        <taxon>Pectinatus</taxon>
    </lineage>
</organism>
<evidence type="ECO:0000313" key="3">
    <source>
        <dbReference type="Proteomes" id="UP001239167"/>
    </source>
</evidence>
<name>A0ABT9Y6W4_9FIRM</name>
<evidence type="ECO:0000313" key="2">
    <source>
        <dbReference type="EMBL" id="MDQ0203568.1"/>
    </source>
</evidence>
<protein>
    <submittedName>
        <fullName evidence="2">Pimeloyl-ACP methyl ester carboxylesterase</fullName>
    </submittedName>
</protein>
<dbReference type="InterPro" id="IPR029058">
    <property type="entry name" value="AB_hydrolase_fold"/>
</dbReference>
<feature type="signal peptide" evidence="1">
    <location>
        <begin position="1"/>
        <end position="19"/>
    </location>
</feature>
<dbReference type="Proteomes" id="UP001239167">
    <property type="component" value="Unassembled WGS sequence"/>
</dbReference>
<sequence length="302" mass="33741">MRKILSTIFLILICGGTVASGNVSADVILPNGAGSFVIQESATGANEDPMPVFYYRPTAWTADRPVVLIFHGVRRNADKYRDDWIKYAEQYNMLIICPEFSKSKYPGVRYYNIGNVADSDDASAMLQPKEKWIFPVVKDIIAKVKILTGAKEENFTLYGHSAGAQFLHRCLFFGDIPKVRNIIIAEAGWYTMPNSDVEFPYGVKNMYIGKKNMAEIFSRSVFVMLGDEDVNRSEVFRKTSLADMQGKTRFARGSNFFTGAKETAENIGVPFRWQLLTVRGAGHNDSEIAKEAAKLINDGGNK</sequence>
<comment type="caution">
    <text evidence="2">The sequence shown here is derived from an EMBL/GenBank/DDBJ whole genome shotgun (WGS) entry which is preliminary data.</text>
</comment>